<dbReference type="InterPro" id="IPR045170">
    <property type="entry name" value="MTOX"/>
</dbReference>
<keyword evidence="3" id="KW-0285">Flavoprotein</keyword>
<evidence type="ECO:0000256" key="3">
    <source>
        <dbReference type="ARBA" id="ARBA00022630"/>
    </source>
</evidence>
<dbReference type="GO" id="GO:0008115">
    <property type="term" value="F:sarcosine oxidase activity"/>
    <property type="evidence" value="ECO:0007669"/>
    <property type="project" value="TreeGrafter"/>
</dbReference>
<feature type="non-terminal residue" evidence="7">
    <location>
        <position position="261"/>
    </location>
</feature>
<name>A0AAV2QJS0_MEGNR</name>
<comment type="similarity">
    <text evidence="2">Belongs to the MSOX/MTOX family.</text>
</comment>
<evidence type="ECO:0000313" key="7">
    <source>
        <dbReference type="EMBL" id="CAL4085174.1"/>
    </source>
</evidence>
<dbReference type="AlphaFoldDB" id="A0AAV2QJS0"/>
<dbReference type="Pfam" id="PF01266">
    <property type="entry name" value="DAO"/>
    <property type="match status" value="1"/>
</dbReference>
<sequence length="261" mass="29236">MDSVVMDAVVVGSGAAAYCTAYDLAEIRVKTLLISQRIQERRNSSESFHLMQLPHSGTKDLKYITFDAIARWNVIQKAAKLRLIKSAPLVYLARDQELLETLEKNISYIGLQPKWISIHQLDQEYGCHIPDDVLALENPAAAFINNKECIQAIHDLFISAGGKLMDDWSIESITMEEPYITLHGNNGNILAKKLLLCPGPQEDDLLCSLGIDSLTRKVKVESQHSICVEKLPTLSAIAKTEADYKYICSNMMQQYPARLKV</sequence>
<feature type="domain" description="FAD dependent oxidoreductase" evidence="6">
    <location>
        <begin position="7"/>
        <end position="233"/>
    </location>
</feature>
<gene>
    <name evidence="7" type="ORF">MNOR_LOCUS12611</name>
</gene>
<evidence type="ECO:0000259" key="6">
    <source>
        <dbReference type="Pfam" id="PF01266"/>
    </source>
</evidence>
<organism evidence="7 8">
    <name type="scientific">Meganyctiphanes norvegica</name>
    <name type="common">Northern krill</name>
    <name type="synonym">Thysanopoda norvegica</name>
    <dbReference type="NCBI Taxonomy" id="48144"/>
    <lineage>
        <taxon>Eukaryota</taxon>
        <taxon>Metazoa</taxon>
        <taxon>Ecdysozoa</taxon>
        <taxon>Arthropoda</taxon>
        <taxon>Crustacea</taxon>
        <taxon>Multicrustacea</taxon>
        <taxon>Malacostraca</taxon>
        <taxon>Eumalacostraca</taxon>
        <taxon>Eucarida</taxon>
        <taxon>Euphausiacea</taxon>
        <taxon>Euphausiidae</taxon>
        <taxon>Meganyctiphanes</taxon>
    </lineage>
</organism>
<dbReference type="Gene3D" id="3.30.9.10">
    <property type="entry name" value="D-Amino Acid Oxidase, subunit A, domain 2"/>
    <property type="match status" value="1"/>
</dbReference>
<keyword evidence="5" id="KW-0560">Oxidoreductase</keyword>
<protein>
    <recommendedName>
        <fullName evidence="6">FAD dependent oxidoreductase domain-containing protein</fullName>
    </recommendedName>
</protein>
<dbReference type="PANTHER" id="PTHR10961:SF46">
    <property type="entry name" value="PEROXISOMAL SARCOSINE OXIDASE"/>
    <property type="match status" value="1"/>
</dbReference>
<dbReference type="InterPro" id="IPR036188">
    <property type="entry name" value="FAD/NAD-bd_sf"/>
</dbReference>
<dbReference type="GO" id="GO:0005777">
    <property type="term" value="C:peroxisome"/>
    <property type="evidence" value="ECO:0007669"/>
    <property type="project" value="TreeGrafter"/>
</dbReference>
<dbReference type="EMBL" id="CAXKWB010006947">
    <property type="protein sequence ID" value="CAL4085174.1"/>
    <property type="molecule type" value="Genomic_DNA"/>
</dbReference>
<dbReference type="GO" id="GO:0033514">
    <property type="term" value="P:L-lysine catabolic process to acetyl-CoA via L-pipecolate"/>
    <property type="evidence" value="ECO:0007669"/>
    <property type="project" value="TreeGrafter"/>
</dbReference>
<comment type="cofactor">
    <cofactor evidence="1">
        <name>FAD</name>
        <dbReference type="ChEBI" id="CHEBI:57692"/>
    </cofactor>
</comment>
<dbReference type="Gene3D" id="3.50.50.60">
    <property type="entry name" value="FAD/NAD(P)-binding domain"/>
    <property type="match status" value="1"/>
</dbReference>
<keyword evidence="4" id="KW-0274">FAD</keyword>
<dbReference type="InterPro" id="IPR006076">
    <property type="entry name" value="FAD-dep_OxRdtase"/>
</dbReference>
<dbReference type="GO" id="GO:0050031">
    <property type="term" value="F:L-pipecolate oxidase activity"/>
    <property type="evidence" value="ECO:0007669"/>
    <property type="project" value="TreeGrafter"/>
</dbReference>
<dbReference type="SUPFAM" id="SSF51905">
    <property type="entry name" value="FAD/NAD(P)-binding domain"/>
    <property type="match status" value="1"/>
</dbReference>
<dbReference type="Proteomes" id="UP001497623">
    <property type="component" value="Unassembled WGS sequence"/>
</dbReference>
<dbReference type="PANTHER" id="PTHR10961">
    <property type="entry name" value="PEROXISOMAL SARCOSINE OXIDASE"/>
    <property type="match status" value="1"/>
</dbReference>
<comment type="caution">
    <text evidence="7">The sequence shown here is derived from an EMBL/GenBank/DDBJ whole genome shotgun (WGS) entry which is preliminary data.</text>
</comment>
<keyword evidence="8" id="KW-1185">Reference proteome</keyword>
<accession>A0AAV2QJS0</accession>
<proteinExistence type="inferred from homology"/>
<evidence type="ECO:0000313" key="8">
    <source>
        <dbReference type="Proteomes" id="UP001497623"/>
    </source>
</evidence>
<evidence type="ECO:0000256" key="1">
    <source>
        <dbReference type="ARBA" id="ARBA00001974"/>
    </source>
</evidence>
<dbReference type="GO" id="GO:0050660">
    <property type="term" value="F:flavin adenine dinucleotide binding"/>
    <property type="evidence" value="ECO:0007669"/>
    <property type="project" value="InterPro"/>
</dbReference>
<evidence type="ECO:0000256" key="2">
    <source>
        <dbReference type="ARBA" id="ARBA00010989"/>
    </source>
</evidence>
<evidence type="ECO:0000256" key="5">
    <source>
        <dbReference type="ARBA" id="ARBA00023002"/>
    </source>
</evidence>
<evidence type="ECO:0000256" key="4">
    <source>
        <dbReference type="ARBA" id="ARBA00022827"/>
    </source>
</evidence>
<reference evidence="7 8" key="1">
    <citation type="submission" date="2024-05" db="EMBL/GenBank/DDBJ databases">
        <authorList>
            <person name="Wallberg A."/>
        </authorList>
    </citation>
    <scope>NUCLEOTIDE SEQUENCE [LARGE SCALE GENOMIC DNA]</scope>
</reference>